<evidence type="ECO:0000313" key="6">
    <source>
        <dbReference type="EMBL" id="MDX6807438.1"/>
    </source>
</evidence>
<dbReference type="Gene3D" id="1.10.10.10">
    <property type="entry name" value="Winged helix-like DNA-binding domain superfamily/Winged helix DNA-binding domain"/>
    <property type="match status" value="1"/>
</dbReference>
<dbReference type="Pfam" id="PF00126">
    <property type="entry name" value="HTH_1"/>
    <property type="match status" value="1"/>
</dbReference>
<dbReference type="InterPro" id="IPR036390">
    <property type="entry name" value="WH_DNA-bd_sf"/>
</dbReference>
<organism evidence="6 7">
    <name type="scientific">Terrihabitans rhizophilus</name>
    <dbReference type="NCBI Taxonomy" id="3092662"/>
    <lineage>
        <taxon>Bacteria</taxon>
        <taxon>Pseudomonadati</taxon>
        <taxon>Pseudomonadota</taxon>
        <taxon>Alphaproteobacteria</taxon>
        <taxon>Hyphomicrobiales</taxon>
        <taxon>Terrihabitans</taxon>
    </lineage>
</organism>
<evidence type="ECO:0000313" key="7">
    <source>
        <dbReference type="Proteomes" id="UP001274321"/>
    </source>
</evidence>
<comment type="similarity">
    <text evidence="1">Belongs to the LysR transcriptional regulatory family.</text>
</comment>
<keyword evidence="4" id="KW-0804">Transcription</keyword>
<evidence type="ECO:0000256" key="2">
    <source>
        <dbReference type="ARBA" id="ARBA00023015"/>
    </source>
</evidence>
<name>A0ABU4RTF5_9HYPH</name>
<dbReference type="Gene3D" id="3.40.190.290">
    <property type="match status" value="1"/>
</dbReference>
<proteinExistence type="inferred from homology"/>
<dbReference type="Pfam" id="PF03466">
    <property type="entry name" value="LysR_substrate"/>
    <property type="match status" value="1"/>
</dbReference>
<feature type="domain" description="HTH lysR-type" evidence="5">
    <location>
        <begin position="3"/>
        <end position="60"/>
    </location>
</feature>
<dbReference type="InterPro" id="IPR005119">
    <property type="entry name" value="LysR_subst-bd"/>
</dbReference>
<gene>
    <name evidence="6" type="ORF">SCD90_15320</name>
</gene>
<accession>A0ABU4RTF5</accession>
<sequence>MVDRLQSMSVLVKAVDTGSLSAAARALGLTLPAASRKLAALEEHLGARLLTRTSRRLAPTEEGLIFCEKARQILAEVEEAEAALSLSRTEVSGRLSISAPTLIGRLRVSPLLPEFLASHPAVSIDLTLVDRYVNLAEEGLDLAIRVGELPDSDLIARRLGEVSRVVCATPDYLARRGTPETPDELAAHDCLVFADARDDAEWRFEQSGGTRRMPIPGRLRTNSLDAVVSAALGGAGIARVPGWQVAGYIAEGRLVRILEGFERPAVPIHAVYGHRRLLAPRVRAFVDFLVARWA</sequence>
<evidence type="ECO:0000256" key="3">
    <source>
        <dbReference type="ARBA" id="ARBA00023125"/>
    </source>
</evidence>
<dbReference type="PROSITE" id="PS50931">
    <property type="entry name" value="HTH_LYSR"/>
    <property type="match status" value="1"/>
</dbReference>
<dbReference type="PANTHER" id="PTHR30537:SF5">
    <property type="entry name" value="HTH-TYPE TRANSCRIPTIONAL ACTIVATOR TTDR-RELATED"/>
    <property type="match status" value="1"/>
</dbReference>
<dbReference type="SUPFAM" id="SSF53850">
    <property type="entry name" value="Periplasmic binding protein-like II"/>
    <property type="match status" value="1"/>
</dbReference>
<protein>
    <submittedName>
        <fullName evidence="6">LysR family transcriptional regulator</fullName>
    </submittedName>
</protein>
<evidence type="ECO:0000256" key="1">
    <source>
        <dbReference type="ARBA" id="ARBA00009437"/>
    </source>
</evidence>
<dbReference type="InterPro" id="IPR000847">
    <property type="entry name" value="LysR_HTH_N"/>
</dbReference>
<evidence type="ECO:0000256" key="4">
    <source>
        <dbReference type="ARBA" id="ARBA00023163"/>
    </source>
</evidence>
<dbReference type="RefSeq" id="WP_319845576.1">
    <property type="nucleotide sequence ID" value="NZ_JAXAFJ010000012.1"/>
</dbReference>
<dbReference type="InterPro" id="IPR058163">
    <property type="entry name" value="LysR-type_TF_proteobact-type"/>
</dbReference>
<keyword evidence="2" id="KW-0805">Transcription regulation</keyword>
<dbReference type="Proteomes" id="UP001274321">
    <property type="component" value="Unassembled WGS sequence"/>
</dbReference>
<dbReference type="SUPFAM" id="SSF46785">
    <property type="entry name" value="Winged helix' DNA-binding domain"/>
    <property type="match status" value="1"/>
</dbReference>
<keyword evidence="3" id="KW-0238">DNA-binding</keyword>
<comment type="caution">
    <text evidence="6">The sequence shown here is derived from an EMBL/GenBank/DDBJ whole genome shotgun (WGS) entry which is preliminary data.</text>
</comment>
<evidence type="ECO:0000259" key="5">
    <source>
        <dbReference type="PROSITE" id="PS50931"/>
    </source>
</evidence>
<dbReference type="PRINTS" id="PR00039">
    <property type="entry name" value="HTHLYSR"/>
</dbReference>
<reference evidence="6 7" key="1">
    <citation type="submission" date="2023-11" db="EMBL/GenBank/DDBJ databases">
        <authorList>
            <person name="Bao R."/>
        </authorList>
    </citation>
    <scope>NUCLEOTIDE SEQUENCE [LARGE SCALE GENOMIC DNA]</scope>
    <source>
        <strain evidence="6 7">PJ23</strain>
    </source>
</reference>
<dbReference type="PANTHER" id="PTHR30537">
    <property type="entry name" value="HTH-TYPE TRANSCRIPTIONAL REGULATOR"/>
    <property type="match status" value="1"/>
</dbReference>
<dbReference type="InterPro" id="IPR036388">
    <property type="entry name" value="WH-like_DNA-bd_sf"/>
</dbReference>
<dbReference type="EMBL" id="JAXAFJ010000012">
    <property type="protein sequence ID" value="MDX6807438.1"/>
    <property type="molecule type" value="Genomic_DNA"/>
</dbReference>
<dbReference type="CDD" id="cd08422">
    <property type="entry name" value="PBP2_CrgA_like"/>
    <property type="match status" value="1"/>
</dbReference>
<keyword evidence="7" id="KW-1185">Reference proteome</keyword>